<evidence type="ECO:0000313" key="2">
    <source>
        <dbReference type="Proteomes" id="UP000020561"/>
    </source>
</evidence>
<gene>
    <name evidence="1" type="ORF">I545_3763</name>
</gene>
<sequence>MHTTEKGCAMTPVCSVRLAGTAPGGVLSGPVAKLAPDSEAAEAVAQSGRWITG</sequence>
<dbReference type="EMBL" id="JAOA01000005">
    <property type="protein sequence ID" value="EUA17125.1"/>
    <property type="molecule type" value="Genomic_DNA"/>
</dbReference>
<organism evidence="1 2">
    <name type="scientific">Mycobacterium kansasii 662</name>
    <dbReference type="NCBI Taxonomy" id="1299326"/>
    <lineage>
        <taxon>Bacteria</taxon>
        <taxon>Bacillati</taxon>
        <taxon>Actinomycetota</taxon>
        <taxon>Actinomycetes</taxon>
        <taxon>Mycobacteriales</taxon>
        <taxon>Mycobacteriaceae</taxon>
        <taxon>Mycobacterium</taxon>
    </lineage>
</organism>
<dbReference type="Proteomes" id="UP000020561">
    <property type="component" value="Unassembled WGS sequence"/>
</dbReference>
<dbReference type="AlphaFoldDB" id="X7ZEW1"/>
<accession>X7ZEW1</accession>
<dbReference type="PATRIC" id="fig|1299326.3.peg.3608"/>
<reference evidence="1 2" key="1">
    <citation type="submission" date="2013-12" db="EMBL/GenBank/DDBJ databases">
        <authorList>
            <person name="Brown-Elliot B."/>
            <person name="Wallace R."/>
            <person name="Lenaerts A."/>
            <person name="Ordway D."/>
            <person name="DeGroote M.A."/>
            <person name="Parker T."/>
            <person name="Sizemore C."/>
            <person name="Tallon L.J."/>
            <person name="Sadzewicz L.K."/>
            <person name="Sengamalay N."/>
            <person name="Fraser C.M."/>
            <person name="Hine E."/>
            <person name="Shefchek K.A."/>
            <person name="Das S.P."/>
            <person name="Tettelin H."/>
        </authorList>
    </citation>
    <scope>NUCLEOTIDE SEQUENCE [LARGE SCALE GENOMIC DNA]</scope>
    <source>
        <strain evidence="1 2">662</strain>
    </source>
</reference>
<comment type="caution">
    <text evidence="1">The sequence shown here is derived from an EMBL/GenBank/DDBJ whole genome shotgun (WGS) entry which is preliminary data.</text>
</comment>
<evidence type="ECO:0000313" key="1">
    <source>
        <dbReference type="EMBL" id="EUA17125.1"/>
    </source>
</evidence>
<protein>
    <submittedName>
        <fullName evidence="1">Uncharacterized protein</fullName>
    </submittedName>
</protein>
<proteinExistence type="predicted"/>
<name>X7ZEW1_MYCKA</name>